<dbReference type="InterPro" id="IPR027476">
    <property type="entry name" value="DppA_N"/>
</dbReference>
<dbReference type="InterPro" id="IPR007035">
    <property type="entry name" value="Peptidase_M55"/>
</dbReference>
<evidence type="ECO:0000313" key="2">
    <source>
        <dbReference type="Proteomes" id="UP000005270"/>
    </source>
</evidence>
<reference evidence="1 2" key="1">
    <citation type="journal article" date="2012" name="J. Bacteriol.">
        <title>Complete genome sequence of the hyperthermophilic cellulolytic Crenarchaeon 'Thermogladius cellulolyticus' 1633.</title>
        <authorList>
            <person name="Mardanov A.V."/>
            <person name="Kochetkova T.V."/>
            <person name="Beletsky A.V."/>
            <person name="Bonch-Osmolovskaya E.A."/>
            <person name="Ravin N.V."/>
            <person name="Skryabin K.G."/>
        </authorList>
    </citation>
    <scope>NUCLEOTIDE SEQUENCE [LARGE SCALE GENOMIC DNA]</scope>
    <source>
        <strain evidence="2">DSM 22663 / VKM B-2946 / 1633</strain>
    </source>
</reference>
<gene>
    <name evidence="1" type="ordered locus">TCELL_0859</name>
</gene>
<dbReference type="HOGENOM" id="CLU_086038_1_0_2"/>
<dbReference type="InterPro" id="IPR036177">
    <property type="entry name" value="Peptidase_M55_sf"/>
</dbReference>
<dbReference type="Proteomes" id="UP000005270">
    <property type="component" value="Chromosome"/>
</dbReference>
<dbReference type="SUPFAM" id="SSF63992">
    <property type="entry name" value="Dipeptide transport protein"/>
    <property type="match status" value="1"/>
</dbReference>
<organism evidence="1 2">
    <name type="scientific">Thermogladius calderae (strain DSM 22663 / VKM B-2946 / 1633)</name>
    <dbReference type="NCBI Taxonomy" id="1184251"/>
    <lineage>
        <taxon>Archaea</taxon>
        <taxon>Thermoproteota</taxon>
        <taxon>Thermoprotei</taxon>
        <taxon>Desulfurococcales</taxon>
        <taxon>Desulfurococcaceae</taxon>
        <taxon>Thermogladius</taxon>
    </lineage>
</organism>
<protein>
    <submittedName>
        <fullName evidence="1">Peptidase M55, D-aminopeptidase</fullName>
    </submittedName>
</protein>
<accession>I3TEU5</accession>
<dbReference type="GO" id="GO:0004177">
    <property type="term" value="F:aminopeptidase activity"/>
    <property type="evidence" value="ECO:0007669"/>
    <property type="project" value="UniProtKB-KW"/>
</dbReference>
<dbReference type="KEGG" id="thg:TCELL_0859"/>
<dbReference type="Gene3D" id="3.30.1360.130">
    <property type="entry name" value="Dipeptide transport protein"/>
    <property type="match status" value="1"/>
</dbReference>
<evidence type="ECO:0000313" key="1">
    <source>
        <dbReference type="EMBL" id="AFK51283.1"/>
    </source>
</evidence>
<keyword evidence="1" id="KW-0645">Protease</keyword>
<dbReference type="Pfam" id="PF04951">
    <property type="entry name" value="Peptidase_M55"/>
    <property type="match status" value="1"/>
</dbReference>
<keyword evidence="1" id="KW-0378">Hydrolase</keyword>
<proteinExistence type="predicted"/>
<dbReference type="GeneID" id="13013176"/>
<dbReference type="STRING" id="1184251.TCELL_0859"/>
<dbReference type="OrthoDB" id="85097at2157"/>
<dbReference type="eggNOG" id="arCOG04080">
    <property type="taxonomic scope" value="Archaea"/>
</dbReference>
<dbReference type="RefSeq" id="WP_014737533.1">
    <property type="nucleotide sequence ID" value="NC_017954.1"/>
</dbReference>
<name>I3TEU5_THEC1</name>
<dbReference type="AlphaFoldDB" id="I3TEU5"/>
<keyword evidence="1" id="KW-0031">Aminopeptidase</keyword>
<sequence length="281" mass="31075">MKAYVSIDLEGLPGIASTTMTTPDKTQFSIAVKVITRISEFVAKRLLDLGFTEVYLADSHGLMTNIDYAAVPDGVYLVQGYPRPYSMLTMLDGSFSATMFIGYHSAAGTTRGFLDHTMSGRVFYEVYVNGVKASEFLINSLYAREKGVPVILVAGDAHLRSEVETYSTNIVFVELKKGLSRYAAVYPSLSRVLEELDKGLRTAVDRLKSKHEFKLFLQPPYTLAVKFRDNLVADVAEMTGAERLDAYTIKKTFGSASEMLGFIEVLAYLGLGVEYLKSSIK</sequence>
<keyword evidence="2" id="KW-1185">Reference proteome</keyword>
<dbReference type="Gene3D" id="3.40.50.10780">
    <property type="entry name" value="Dipeptide transport protein"/>
    <property type="match status" value="1"/>
</dbReference>
<dbReference type="PIRSF" id="PIRSF015853">
    <property type="entry name" value="Pep_DppA"/>
    <property type="match status" value="1"/>
</dbReference>
<dbReference type="EMBL" id="CP003531">
    <property type="protein sequence ID" value="AFK51283.1"/>
    <property type="molecule type" value="Genomic_DNA"/>
</dbReference>
<dbReference type="InParanoid" id="I3TEU5"/>